<organism evidence="2 3">
    <name type="scientific">Paenisporosarcina macmurdoensis</name>
    <dbReference type="NCBI Taxonomy" id="212659"/>
    <lineage>
        <taxon>Bacteria</taxon>
        <taxon>Bacillati</taxon>
        <taxon>Bacillota</taxon>
        <taxon>Bacilli</taxon>
        <taxon>Bacillales</taxon>
        <taxon>Caryophanaceae</taxon>
        <taxon>Paenisporosarcina</taxon>
    </lineage>
</organism>
<name>A0ABW1LAY4_9BACL</name>
<reference evidence="3" key="1">
    <citation type="journal article" date="2019" name="Int. J. Syst. Evol. Microbiol.">
        <title>The Global Catalogue of Microorganisms (GCM) 10K type strain sequencing project: providing services to taxonomists for standard genome sequencing and annotation.</title>
        <authorList>
            <consortium name="The Broad Institute Genomics Platform"/>
            <consortium name="The Broad Institute Genome Sequencing Center for Infectious Disease"/>
            <person name="Wu L."/>
            <person name="Ma J."/>
        </authorList>
    </citation>
    <scope>NUCLEOTIDE SEQUENCE [LARGE SCALE GENOMIC DNA]</scope>
    <source>
        <strain evidence="3">CCUG 54527</strain>
    </source>
</reference>
<dbReference type="Pfam" id="PF05573">
    <property type="entry name" value="NosL"/>
    <property type="match status" value="1"/>
</dbReference>
<evidence type="ECO:0000313" key="2">
    <source>
        <dbReference type="EMBL" id="MFC6040680.1"/>
    </source>
</evidence>
<dbReference type="PANTHER" id="PTHR41247:SF1">
    <property type="entry name" value="HTH-TYPE TRANSCRIPTIONAL REPRESSOR YCNK"/>
    <property type="match status" value="1"/>
</dbReference>
<feature type="compositionally biased region" description="Basic and acidic residues" evidence="1">
    <location>
        <begin position="195"/>
        <end position="219"/>
    </location>
</feature>
<dbReference type="PANTHER" id="PTHR41247">
    <property type="entry name" value="HTH-TYPE TRANSCRIPTIONAL REPRESSOR YCNK"/>
    <property type="match status" value="1"/>
</dbReference>
<evidence type="ECO:0000256" key="1">
    <source>
        <dbReference type="SAM" id="MobiDB-lite"/>
    </source>
</evidence>
<feature type="region of interest" description="Disordered" evidence="1">
    <location>
        <begin position="186"/>
        <end position="219"/>
    </location>
</feature>
<feature type="compositionally biased region" description="Low complexity" evidence="1">
    <location>
        <begin position="37"/>
        <end position="51"/>
    </location>
</feature>
<keyword evidence="3" id="KW-1185">Reference proteome</keyword>
<dbReference type="InterPro" id="IPR008719">
    <property type="entry name" value="N2O_reductase_NosL"/>
</dbReference>
<protein>
    <submittedName>
        <fullName evidence="2">Nitrous oxide reductase accessory protein NosL</fullName>
    </submittedName>
</protein>
<dbReference type="EMBL" id="JBHSRI010000025">
    <property type="protein sequence ID" value="MFC6040680.1"/>
    <property type="molecule type" value="Genomic_DNA"/>
</dbReference>
<accession>A0ABW1LAY4</accession>
<feature type="region of interest" description="Disordered" evidence="1">
    <location>
        <begin position="28"/>
        <end position="57"/>
    </location>
</feature>
<evidence type="ECO:0000313" key="3">
    <source>
        <dbReference type="Proteomes" id="UP001596170"/>
    </source>
</evidence>
<gene>
    <name evidence="2" type="ORF">ACFPYN_14725</name>
</gene>
<dbReference type="Proteomes" id="UP001596170">
    <property type="component" value="Unassembled WGS sequence"/>
</dbReference>
<dbReference type="SUPFAM" id="SSF160387">
    <property type="entry name" value="NosL/MerB-like"/>
    <property type="match status" value="1"/>
</dbReference>
<sequence>MKKIQWTSLLIVGVITLTGCGTEEAIEKQQEKKTETIETSTSASIETATTEGLEEPTEESTCAYCQMNVYVKGEDLGLFSAQGRTAEGENLFFDDVGCMLNQERMDGIVLEKYVRDYNSEEWILLEEAIVVKAEIKTPMNYGYAFFKDEESAQAFIAETGKEHASLSSLADIDEVSGHRHIKRMEKMQNGSGMTGHDEQENNHTDMSEEMNPEKDKSEE</sequence>
<proteinExistence type="predicted"/>
<dbReference type="RefSeq" id="WP_377735216.1">
    <property type="nucleotide sequence ID" value="NZ_JBHSRI010000025.1"/>
</dbReference>
<comment type="caution">
    <text evidence="2">The sequence shown here is derived from an EMBL/GenBank/DDBJ whole genome shotgun (WGS) entry which is preliminary data.</text>
</comment>
<dbReference type="PROSITE" id="PS51257">
    <property type="entry name" value="PROKAR_LIPOPROTEIN"/>
    <property type="match status" value="1"/>
</dbReference>